<sequence length="56" mass="6123">MSNFEEGPPIASHTKTKSTVDRSAGLSIDRGTKRTTITGSQERMKATSTKKERAKL</sequence>
<reference evidence="2" key="2">
    <citation type="journal article" date="2016" name="Mol. Ecol.">
        <title>Population genomics of the filarial nematode parasite Wuchereria bancrofti from mosquitoes.</title>
        <authorList>
            <person name="Small S.T."/>
            <person name="Reimer L.J."/>
            <person name="Tisch D.J."/>
            <person name="King C.L."/>
            <person name="Christensen B.M."/>
            <person name="Siba P.M."/>
            <person name="Kazura J.W."/>
            <person name="Serre D."/>
            <person name="Zimmerman P.A."/>
        </authorList>
    </citation>
    <scope>NUCLEOTIDE SEQUENCE</scope>
    <source>
        <strain evidence="2">pt0022</strain>
    </source>
</reference>
<dbReference type="AlphaFoldDB" id="A0AAF5Q7M6"/>
<reference evidence="3" key="3">
    <citation type="submission" date="2024-02" db="UniProtKB">
        <authorList>
            <consortium name="WormBaseParasite"/>
        </authorList>
    </citation>
    <scope>IDENTIFICATION</scope>
    <source>
        <strain evidence="3">pt0022</strain>
    </source>
</reference>
<evidence type="ECO:0000313" key="2">
    <source>
        <dbReference type="Proteomes" id="UP000093561"/>
    </source>
</evidence>
<evidence type="ECO:0000256" key="1">
    <source>
        <dbReference type="SAM" id="MobiDB-lite"/>
    </source>
</evidence>
<feature type="region of interest" description="Disordered" evidence="1">
    <location>
        <begin position="1"/>
        <end position="56"/>
    </location>
</feature>
<organism evidence="2 3">
    <name type="scientific">Wuchereria bancrofti</name>
    <dbReference type="NCBI Taxonomy" id="6293"/>
    <lineage>
        <taxon>Eukaryota</taxon>
        <taxon>Metazoa</taxon>
        <taxon>Ecdysozoa</taxon>
        <taxon>Nematoda</taxon>
        <taxon>Chromadorea</taxon>
        <taxon>Rhabditida</taxon>
        <taxon>Spirurina</taxon>
        <taxon>Spiruromorpha</taxon>
        <taxon>Filarioidea</taxon>
        <taxon>Onchocercidae</taxon>
        <taxon>Wuchereria</taxon>
    </lineage>
</organism>
<protein>
    <submittedName>
        <fullName evidence="3">Uncharacterized protein</fullName>
    </submittedName>
</protein>
<name>A0AAF5Q7M6_WUCBA</name>
<proteinExistence type="predicted"/>
<accession>A0AAF5Q7M6</accession>
<evidence type="ECO:0000313" key="3">
    <source>
        <dbReference type="WBParaSite" id="mrna-Wban_10965"/>
    </source>
</evidence>
<dbReference type="WBParaSite" id="mrna-Wban_10965">
    <property type="protein sequence ID" value="mrna-Wban_10965"/>
    <property type="gene ID" value="Wban_10965"/>
</dbReference>
<reference evidence="2" key="1">
    <citation type="submission" date="2015-03" db="EMBL/GenBank/DDBJ databases">
        <title>Wuchereria bancrofti Genome Sequencing Papua New Guinea Strain.</title>
        <authorList>
            <person name="Small S.T."/>
            <person name="Serre D."/>
            <person name="Zimmerman P.A."/>
        </authorList>
    </citation>
    <scope>NUCLEOTIDE SEQUENCE [LARGE SCALE GENOMIC DNA]</scope>
    <source>
        <strain evidence="2">pt0022</strain>
    </source>
</reference>
<dbReference type="Proteomes" id="UP000093561">
    <property type="component" value="Unassembled WGS sequence"/>
</dbReference>
<feature type="compositionally biased region" description="Basic and acidic residues" evidence="1">
    <location>
        <begin position="42"/>
        <end position="56"/>
    </location>
</feature>